<dbReference type="EMBL" id="AHHH01000145">
    <property type="protein sequence ID" value="ESU41140.1"/>
    <property type="molecule type" value="Genomic_DNA"/>
</dbReference>
<dbReference type="VEuPathDB" id="GiardiaDB:DHA2_153095"/>
<dbReference type="InterPro" id="IPR002110">
    <property type="entry name" value="Ankyrin_rpt"/>
</dbReference>
<reference evidence="1 2" key="2">
    <citation type="journal article" date="2013" name="Genome Biol. Evol.">
        <title>Genome sequencing of Giardia lamblia genotypes A2 and B isolates (DH and GS) and comparative analysis with the genomes of genotypes A1 and E (WB and Pig).</title>
        <authorList>
            <person name="Adam R.D."/>
            <person name="Dahlstrom E.W."/>
            <person name="Martens C.A."/>
            <person name="Bruno D.P."/>
            <person name="Barbian K.D."/>
            <person name="Ricklefs S.M."/>
            <person name="Hernandez M.M."/>
            <person name="Narla N.P."/>
            <person name="Patel R.B."/>
            <person name="Porcella S.F."/>
            <person name="Nash T.E."/>
        </authorList>
    </citation>
    <scope>NUCLEOTIDE SEQUENCE [LARGE SCALE GENOMIC DNA]</scope>
    <source>
        <strain evidence="1 2">GS</strain>
    </source>
</reference>
<dbReference type="PANTHER" id="PTHR24120:SF4">
    <property type="entry name" value="GH07239P"/>
    <property type="match status" value="1"/>
</dbReference>
<proteinExistence type="predicted"/>
<gene>
    <name evidence="1" type="ORF">GSB_153030</name>
</gene>
<dbReference type="VEuPathDB" id="GiardiaDB:QR46_2700"/>
<dbReference type="PANTHER" id="PTHR24120">
    <property type="entry name" value="GH07239P"/>
    <property type="match status" value="1"/>
</dbReference>
<evidence type="ECO:0000313" key="2">
    <source>
        <dbReference type="Proteomes" id="UP000018040"/>
    </source>
</evidence>
<dbReference type="OrthoDB" id="1577640at2759"/>
<dbReference type="VEuPathDB" id="GiardiaDB:GL50581_1258"/>
<protein>
    <submittedName>
        <fullName evidence="1">Ankyrin repeat protein</fullName>
    </submittedName>
</protein>
<name>V6TVW4_GIAIN</name>
<evidence type="ECO:0000313" key="1">
    <source>
        <dbReference type="EMBL" id="ESU41140.1"/>
    </source>
</evidence>
<dbReference type="InterPro" id="IPR036770">
    <property type="entry name" value="Ankyrin_rpt-contain_sf"/>
</dbReference>
<dbReference type="SUPFAM" id="SSF48403">
    <property type="entry name" value="Ankyrin repeat"/>
    <property type="match status" value="2"/>
</dbReference>
<comment type="caution">
    <text evidence="1">The sequence shown here is derived from an EMBL/GenBank/DDBJ whole genome shotgun (WGS) entry which is preliminary data.</text>
</comment>
<dbReference type="SMART" id="SM00248">
    <property type="entry name" value="ANK"/>
    <property type="match status" value="8"/>
</dbReference>
<dbReference type="Proteomes" id="UP000018040">
    <property type="component" value="Unassembled WGS sequence"/>
</dbReference>
<accession>V6TVW4</accession>
<sequence>MLMCAAALGDVEMVSQHIGERGQRDKQSQTALILAAWNRRDDVVKFLMAHEDGVSSWTSLIYAAYLGDIDAVKDKIHEKGCKDVIGRTGLMWAAYQGHKGVVEVLLEHEKGIRDNQNHDALYYAFKNRHVEAAKVIMPHEDPADGNGVTELMRAAARGDIDMVRLLIPNQKGGKDKNRRTAFQYALENRHIEIATLLYEHEVPSWTPLMRAAFLGDIETVKQYLSDKDKKNEDGDTAYTFAAKAGQGAILELLDPTDKNGVTALMRAAERGDTEAVRALIPLQKGRKMTRDVTINGWLISHGTALMRAVACRHAKVVRLLVEHEGGMQDNCGYTALMCAAWSGHAECARILAEREKEIKHPCGTTALDIAKNCGRKEIASILSG</sequence>
<dbReference type="Gene3D" id="1.25.40.20">
    <property type="entry name" value="Ankyrin repeat-containing domain"/>
    <property type="match status" value="5"/>
</dbReference>
<organism evidence="1 2">
    <name type="scientific">Giardia intestinalis</name>
    <name type="common">Giardia lamblia</name>
    <dbReference type="NCBI Taxonomy" id="5741"/>
    <lineage>
        <taxon>Eukaryota</taxon>
        <taxon>Metamonada</taxon>
        <taxon>Diplomonadida</taxon>
        <taxon>Hexamitidae</taxon>
        <taxon>Giardiinae</taxon>
        <taxon>Giardia</taxon>
    </lineage>
</organism>
<dbReference type="Pfam" id="PF12796">
    <property type="entry name" value="Ank_2"/>
    <property type="match status" value="4"/>
</dbReference>
<reference evidence="2" key="1">
    <citation type="submission" date="2012-02" db="EMBL/GenBank/DDBJ databases">
        <title>Genome sequencing of Giardia lamblia Genotypes A2 and B isolates (DH and GS) and comparative analysis with the genomes of Genotypes A1 and E (WB and Pig).</title>
        <authorList>
            <person name="Adam R."/>
            <person name="Dahlstrom E."/>
            <person name="Martens C."/>
            <person name="Bruno D."/>
            <person name="Barbian K."/>
            <person name="Porcella S.F."/>
            <person name="Nash T."/>
        </authorList>
    </citation>
    <scope>NUCLEOTIDE SEQUENCE</scope>
    <source>
        <strain evidence="2">GS</strain>
    </source>
</reference>
<dbReference type="AlphaFoldDB" id="V6TVW4"/>